<proteinExistence type="inferred from homology"/>
<evidence type="ECO:0000256" key="9">
    <source>
        <dbReference type="PROSITE-ProRule" id="PRU00221"/>
    </source>
</evidence>
<evidence type="ECO:0000256" key="2">
    <source>
        <dbReference type="ARBA" id="ARBA00022574"/>
    </source>
</evidence>
<dbReference type="PROSITE" id="PS50082">
    <property type="entry name" value="WD_REPEATS_2"/>
    <property type="match status" value="5"/>
</dbReference>
<dbReference type="Pfam" id="PF00400">
    <property type="entry name" value="WD40"/>
    <property type="match status" value="5"/>
</dbReference>
<keyword evidence="5 10" id="KW-0547">Nucleotide-binding</keyword>
<dbReference type="Pfam" id="PF23562">
    <property type="entry name" value="AMP-binding_C_3"/>
    <property type="match status" value="1"/>
</dbReference>
<dbReference type="InterPro" id="IPR001680">
    <property type="entry name" value="WD40_rpt"/>
</dbReference>
<feature type="repeat" description="WD" evidence="9">
    <location>
        <begin position="41"/>
        <end position="81"/>
    </location>
</feature>
<sequence length="998" mass="111961">MGGHQAGITCLQFKGNRLISGSSDSTLRIWDLSTGECLHILRGHTDGVSCLTLIDDNMIASGSLDNTINLWSIETGKLLHSFAKHVTGITCLYYKNNLLISGTMGGVLNVIDLPSRIVLQTLHGHSDRVTSIQWWDNPNGEPSIISSSWDYTLRVWNLQTGKSIHVLSGHTFRVRCTYIRGNILVSGSWDTTVRVWDLLTGKCIHTLTGHSFNVWGVQFEGKRLVTAGWDRKVKVWDLESGKLQYTLDGHTESIICLQFKGSKLVTAAKEIIVWDFDVKQNNNNSNNNINNNNTQLFIISVQNNFIEVRCDVMVWTKHTTSVKAMYENWLAAIGLVMVSSILAIRWKRPHPTNQSIEVGPTVQGEGRARRNAANPELVTHVEEDQIYTLYDSIVKSCQKFSTRKCFGSRPIGKNGEIGENFEFITYNEFYNRCETLFQVLVDLGVQPKSKIGIFSRNRVEWLVVQGACFMQSNIVVSFYETLGVESLIFVSKHAEIELAFCSKETLEKTKEIAFSVKELKTVVCFDDVSDEERQSFKAKNIHIYTYSELMERGASLAGKHKHVPPHPDDLCTIMYTSGTTGDPKGVMITHRNVISVLCAVKQLADVYVDDCHYSYLPYAHILERVVASTAFHYGAAVGIFCGDTTKILTEVKALKPTLFIGVPRVFERIKAGVFKEVAKQSSVKKTVFYTAYKLKQLAILYGFRMPLIEELINKIVFDKLKSQLGGRVRAILSGGAPLALDTECFLRIAFSCSVVQGYGLTESCGGTAVKRLDDDSLGTLGPPFVSCEAKLVDVPDLNYLSSHNPPTGEVCLRGPSIAIGYYKDDQKTKQDFKDGWFHTGDIGRWNPDGSLSIIDRKKNIFKLSQGEYVAVEKIENVLHKSEWIAQICVYGDSKKSVLVAIIHPHQDKAEEWAHSKGISGGFKEICANKDFNEMILKDINNVGRASKLFGFEVPKQIHIIHEAFSDTNDMMTPSFKLKRPQIKEHYQNEINQMYSKLD</sequence>
<evidence type="ECO:0000256" key="5">
    <source>
        <dbReference type="ARBA" id="ARBA00022741"/>
    </source>
</evidence>
<feature type="repeat" description="WD" evidence="9">
    <location>
        <begin position="167"/>
        <end position="206"/>
    </location>
</feature>
<dbReference type="InterPro" id="IPR000873">
    <property type="entry name" value="AMP-dep_synth/lig_dom"/>
</dbReference>
<reference evidence="12 13" key="1">
    <citation type="journal article" date="2011" name="Genome Res.">
        <title>Phylogeny-wide analysis of social amoeba genomes highlights ancient origins for complex intercellular communication.</title>
        <authorList>
            <person name="Heidel A.J."/>
            <person name="Lawal H.M."/>
            <person name="Felder M."/>
            <person name="Schilde C."/>
            <person name="Helps N.R."/>
            <person name="Tunggal B."/>
            <person name="Rivero F."/>
            <person name="John U."/>
            <person name="Schleicher M."/>
            <person name="Eichinger L."/>
            <person name="Platzer M."/>
            <person name="Noegel A.A."/>
            <person name="Schaap P."/>
            <person name="Gloeckner G."/>
        </authorList>
    </citation>
    <scope>NUCLEOTIDE SEQUENCE [LARGE SCALE GENOMIC DNA]</scope>
    <source>
        <strain evidence="13">ATCC 26659 / Pp 5 / PN500</strain>
    </source>
</reference>
<dbReference type="Gene3D" id="3.40.50.12780">
    <property type="entry name" value="N-terminal domain of ligase-like"/>
    <property type="match status" value="1"/>
</dbReference>
<feature type="repeat" description="WD" evidence="9">
    <location>
        <begin position="207"/>
        <end position="246"/>
    </location>
</feature>
<dbReference type="SUPFAM" id="SSF56801">
    <property type="entry name" value="Acetyl-CoA synthetase-like"/>
    <property type="match status" value="1"/>
</dbReference>
<keyword evidence="13" id="KW-1185">Reference proteome</keyword>
<evidence type="ECO:0000256" key="4">
    <source>
        <dbReference type="ARBA" id="ARBA00022737"/>
    </source>
</evidence>
<accession>D3AZ71</accession>
<feature type="domain" description="AMP-dependent synthetase/ligase" evidence="11">
    <location>
        <begin position="422"/>
        <end position="822"/>
    </location>
</feature>
<dbReference type="InterPro" id="IPR019775">
    <property type="entry name" value="WD40_repeat_CS"/>
</dbReference>
<dbReference type="InterPro" id="IPR045311">
    <property type="entry name" value="LC-FACS_euk"/>
</dbReference>
<dbReference type="EMBL" id="ADBJ01000007">
    <property type="protein sequence ID" value="EFA85454.1"/>
    <property type="molecule type" value="Genomic_DNA"/>
</dbReference>
<evidence type="ECO:0000256" key="10">
    <source>
        <dbReference type="RuleBase" id="RU369030"/>
    </source>
</evidence>
<comment type="catalytic activity">
    <reaction evidence="10">
        <text>a long-chain fatty acid + ATP + CoA = a long-chain fatty acyl-CoA + AMP + diphosphate</text>
        <dbReference type="Rhea" id="RHEA:15421"/>
        <dbReference type="ChEBI" id="CHEBI:30616"/>
        <dbReference type="ChEBI" id="CHEBI:33019"/>
        <dbReference type="ChEBI" id="CHEBI:57287"/>
        <dbReference type="ChEBI" id="CHEBI:57560"/>
        <dbReference type="ChEBI" id="CHEBI:83139"/>
        <dbReference type="ChEBI" id="CHEBI:456215"/>
        <dbReference type="EC" id="6.2.1.3"/>
    </reaction>
</comment>
<dbReference type="InterPro" id="IPR020472">
    <property type="entry name" value="WD40_PAC1"/>
</dbReference>
<dbReference type="PANTHER" id="PTHR43272">
    <property type="entry name" value="LONG-CHAIN-FATTY-ACID--COA LIGASE"/>
    <property type="match status" value="1"/>
</dbReference>
<dbReference type="InParanoid" id="D3AZ71"/>
<feature type="repeat" description="WD" evidence="9">
    <location>
        <begin position="122"/>
        <end position="166"/>
    </location>
</feature>
<evidence type="ECO:0000256" key="7">
    <source>
        <dbReference type="ARBA" id="ARBA00022840"/>
    </source>
</evidence>
<keyword evidence="7 10" id="KW-0067">ATP-binding</keyword>
<evidence type="ECO:0000313" key="12">
    <source>
        <dbReference type="EMBL" id="EFA85454.1"/>
    </source>
</evidence>
<dbReference type="GO" id="GO:0005783">
    <property type="term" value="C:endoplasmic reticulum"/>
    <property type="evidence" value="ECO:0007669"/>
    <property type="project" value="TreeGrafter"/>
</dbReference>
<dbReference type="PRINTS" id="PR00320">
    <property type="entry name" value="GPROTEINBRPT"/>
</dbReference>
<name>D3AZ71_HETP5</name>
<dbReference type="Gene3D" id="2.130.10.10">
    <property type="entry name" value="YVTN repeat-like/Quinoprotein amine dehydrogenase"/>
    <property type="match status" value="2"/>
</dbReference>
<evidence type="ECO:0000256" key="1">
    <source>
        <dbReference type="ARBA" id="ARBA00006432"/>
    </source>
</evidence>
<dbReference type="OMA" id="WYHSIGL"/>
<keyword evidence="10" id="KW-0443">Lipid metabolism</keyword>
<dbReference type="InterPro" id="IPR015943">
    <property type="entry name" value="WD40/YVTN_repeat-like_dom_sf"/>
</dbReference>
<dbReference type="InterPro" id="IPR020845">
    <property type="entry name" value="AMP-binding_CS"/>
</dbReference>
<dbReference type="InterPro" id="IPR042099">
    <property type="entry name" value="ANL_N_sf"/>
</dbReference>
<dbReference type="FunCoup" id="D3AZ71">
    <property type="interactions" value="66"/>
</dbReference>
<comment type="function">
    <text evidence="10">Catalyzes the conversion of long-chain fatty acids to their active form acyl-CoAs for both synthesis of cellular lipids, and degradation via beta-oxidation.</text>
</comment>
<dbReference type="STRING" id="670386.D3AZ71"/>
<gene>
    <name evidence="12" type="primary">fcsB</name>
    <name evidence="12" type="ORF">PPL_01411</name>
</gene>
<dbReference type="GO" id="GO:0004467">
    <property type="term" value="F:long-chain fatty acid-CoA ligase activity"/>
    <property type="evidence" value="ECO:0007669"/>
    <property type="project" value="UniProtKB-EC"/>
</dbReference>
<protein>
    <recommendedName>
        <fullName evidence="8 10">Long-chain-fatty-acid--CoA ligase</fullName>
        <ecNumber evidence="8 10">6.2.1.3</ecNumber>
    </recommendedName>
</protein>
<evidence type="ECO:0000313" key="13">
    <source>
        <dbReference type="Proteomes" id="UP000001396"/>
    </source>
</evidence>
<dbReference type="PROSITE" id="PS00678">
    <property type="entry name" value="WD_REPEATS_1"/>
    <property type="match status" value="4"/>
</dbReference>
<dbReference type="EC" id="6.2.1.3" evidence="8 10"/>
<dbReference type="RefSeq" id="XP_020437563.1">
    <property type="nucleotide sequence ID" value="XM_020572420.1"/>
</dbReference>
<dbReference type="GO" id="GO:0005524">
    <property type="term" value="F:ATP binding"/>
    <property type="evidence" value="ECO:0007669"/>
    <property type="project" value="UniProtKB-KW"/>
</dbReference>
<dbReference type="CDD" id="cd00200">
    <property type="entry name" value="WD40"/>
    <property type="match status" value="1"/>
</dbReference>
<dbReference type="CDD" id="cd05927">
    <property type="entry name" value="LC-FACS_euk"/>
    <property type="match status" value="1"/>
</dbReference>
<organism evidence="12 13">
    <name type="scientific">Heterostelium pallidum (strain ATCC 26659 / Pp 5 / PN500)</name>
    <name type="common">Cellular slime mold</name>
    <name type="synonym">Polysphondylium pallidum</name>
    <dbReference type="NCBI Taxonomy" id="670386"/>
    <lineage>
        <taxon>Eukaryota</taxon>
        <taxon>Amoebozoa</taxon>
        <taxon>Evosea</taxon>
        <taxon>Eumycetozoa</taxon>
        <taxon>Dictyostelia</taxon>
        <taxon>Acytosteliales</taxon>
        <taxon>Acytosteliaceae</taxon>
        <taxon>Heterostelium</taxon>
    </lineage>
</organism>
<dbReference type="SMART" id="SM00320">
    <property type="entry name" value="WD40"/>
    <property type="match status" value="7"/>
</dbReference>
<evidence type="ECO:0000256" key="8">
    <source>
        <dbReference type="ARBA" id="ARBA00026121"/>
    </source>
</evidence>
<keyword evidence="2 9" id="KW-0853">WD repeat</keyword>
<dbReference type="AlphaFoldDB" id="D3AZ71"/>
<keyword evidence="6 10" id="KW-0276">Fatty acid metabolism</keyword>
<dbReference type="Pfam" id="PF00501">
    <property type="entry name" value="AMP-binding"/>
    <property type="match status" value="1"/>
</dbReference>
<dbReference type="GO" id="GO:0016020">
    <property type="term" value="C:membrane"/>
    <property type="evidence" value="ECO:0007669"/>
    <property type="project" value="TreeGrafter"/>
</dbReference>
<comment type="caution">
    <text evidence="12">The sequence shown here is derived from an EMBL/GenBank/DDBJ whole genome shotgun (WGS) entry which is preliminary data.</text>
</comment>
<dbReference type="GeneID" id="31356940"/>
<dbReference type="SUPFAM" id="SSF50978">
    <property type="entry name" value="WD40 repeat-like"/>
    <property type="match status" value="1"/>
</dbReference>
<keyword evidence="4" id="KW-0677">Repeat</keyword>
<keyword evidence="3 10" id="KW-0436">Ligase</keyword>
<feature type="repeat" description="WD" evidence="9">
    <location>
        <begin position="1"/>
        <end position="40"/>
    </location>
</feature>
<dbReference type="Proteomes" id="UP000001396">
    <property type="component" value="Unassembled WGS sequence"/>
</dbReference>
<dbReference type="PROSITE" id="PS00455">
    <property type="entry name" value="AMP_BINDING"/>
    <property type="match status" value="1"/>
</dbReference>
<dbReference type="PANTHER" id="PTHR43272:SF109">
    <property type="entry name" value="FATTY ACYL-COA SYNTHETASE B"/>
    <property type="match status" value="1"/>
</dbReference>
<evidence type="ECO:0000256" key="3">
    <source>
        <dbReference type="ARBA" id="ARBA00022598"/>
    </source>
</evidence>
<dbReference type="PROSITE" id="PS50294">
    <property type="entry name" value="WD_REPEATS_REGION"/>
    <property type="match status" value="5"/>
</dbReference>
<dbReference type="InterPro" id="IPR036322">
    <property type="entry name" value="WD40_repeat_dom_sf"/>
</dbReference>
<evidence type="ECO:0000259" key="11">
    <source>
        <dbReference type="Pfam" id="PF00501"/>
    </source>
</evidence>
<evidence type="ECO:0000256" key="6">
    <source>
        <dbReference type="ARBA" id="ARBA00022832"/>
    </source>
</evidence>
<comment type="similarity">
    <text evidence="1 10">Belongs to the ATP-dependent AMP-binding enzyme family.</text>
</comment>